<dbReference type="RefSeq" id="WP_098043002.1">
    <property type="nucleotide sequence ID" value="NZ_PDEV01000004.1"/>
</dbReference>
<evidence type="ECO:0000313" key="5">
    <source>
        <dbReference type="Proteomes" id="UP000219947"/>
    </source>
</evidence>
<organism evidence="4 5">
    <name type="scientific">Rothia dentocariosa</name>
    <dbReference type="NCBI Taxonomy" id="2047"/>
    <lineage>
        <taxon>Bacteria</taxon>
        <taxon>Bacillati</taxon>
        <taxon>Actinomycetota</taxon>
        <taxon>Actinomycetes</taxon>
        <taxon>Micrococcales</taxon>
        <taxon>Micrococcaceae</taxon>
        <taxon>Rothia</taxon>
    </lineage>
</organism>
<sequence length="580" mass="63712">MILSERRRDLEKQVAEILASYRDGQLHANRESASIDFKEEAGRRGAGGILLPGETRNAEAASKLADEVACFANTPGGGALILGVEDSHGTVLGTELDTEWLRQRIDEAVQVAPDIVEHHLGGAQGLRVLVLYVPQAKEPVYDTGNKLRWRVGDHCKPIDRSLWWEHRENMREYDEMAQSTRYTPEDIPRSTMNYVRALLGADTALTDCEVLQCLGALRSDGKLSQAAALTLCPASRTLLELTIFDVPAGSILNTVRPDADLPLLEQIRQIEQALQNVNTQITLPTGFAHRTVRQVPENAVREAILNGIIHRDWNSSEPTDIRWITLDNTLVVRSPGGFYGGVTADNVLSNRSARYPALADLFRALTLVEKQGVGVDRMYQSMMVLGHLPPIFAEVAGPHIECTLVGGTPVLPVLEVASAIVPTARQKDVGIAIILSYLIQHPFITLKTLAERLQSSEESAALTLRAAEQTVIEGVPLVARLKEQQVWVLGEGALNLAQNARGENDHYVLPYLSRSSQAMHDVIRTWCDLTGAITTGDLMELTHIARGTAKRALDALVDEGTLRQEGQGRSTRYVMVHQGQ</sequence>
<dbReference type="InterPro" id="IPR007421">
    <property type="entry name" value="Schlafen_AlbA_2_dom"/>
</dbReference>
<dbReference type="Pfam" id="PF18685">
    <property type="entry name" value="DUF5635"/>
    <property type="match status" value="1"/>
</dbReference>
<dbReference type="PANTHER" id="PTHR30595">
    <property type="entry name" value="GLPR-RELATED TRANSCRIPTIONAL REPRESSOR"/>
    <property type="match status" value="1"/>
</dbReference>
<dbReference type="InterPro" id="IPR036388">
    <property type="entry name" value="WH-like_DNA-bd_sf"/>
</dbReference>
<dbReference type="Pfam" id="PF13749">
    <property type="entry name" value="HATPase_c_4"/>
    <property type="match status" value="1"/>
</dbReference>
<accession>A0A2A8D478</accession>
<dbReference type="Gene3D" id="3.30.950.30">
    <property type="entry name" value="Schlafen, AAA domain"/>
    <property type="match status" value="1"/>
</dbReference>
<dbReference type="Proteomes" id="UP000219947">
    <property type="component" value="Unassembled WGS sequence"/>
</dbReference>
<dbReference type="Gene3D" id="1.10.10.2340">
    <property type="match status" value="1"/>
</dbReference>
<evidence type="ECO:0000259" key="3">
    <source>
        <dbReference type="Pfam" id="PF22168"/>
    </source>
</evidence>
<dbReference type="InterPro" id="IPR054760">
    <property type="entry name" value="DIP2311-like_C"/>
</dbReference>
<evidence type="ECO:0000259" key="1">
    <source>
        <dbReference type="Pfam" id="PF04326"/>
    </source>
</evidence>
<protein>
    <submittedName>
        <fullName evidence="4">Transcriptional regulator</fullName>
    </submittedName>
</protein>
<comment type="caution">
    <text evidence="4">The sequence shown here is derived from an EMBL/GenBank/DDBJ whole genome shotgun (WGS) entry which is preliminary data.</text>
</comment>
<keyword evidence="5" id="KW-1185">Reference proteome</keyword>
<dbReference type="Pfam" id="PF22168">
    <property type="entry name" value="DIP2311-like_C"/>
    <property type="match status" value="1"/>
</dbReference>
<evidence type="ECO:0000313" key="4">
    <source>
        <dbReference type="EMBL" id="PEN15739.1"/>
    </source>
</evidence>
<reference evidence="4" key="1">
    <citation type="submission" date="2017-10" db="EMBL/GenBank/DDBJ databases">
        <title>Kefir isolates.</title>
        <authorList>
            <person name="Kim Y."/>
            <person name="Blasche S."/>
        </authorList>
    </citation>
    <scope>NUCLEOTIDE SEQUENCE [LARGE SCALE GENOMIC DNA]</scope>
    <source>
        <strain evidence="4">OG2-2</strain>
    </source>
</reference>
<dbReference type="PANTHER" id="PTHR30595:SF6">
    <property type="entry name" value="SCHLAFEN ALBA-2 DOMAIN-CONTAINING PROTEIN"/>
    <property type="match status" value="1"/>
</dbReference>
<dbReference type="AlphaFoldDB" id="A0A2A8D478"/>
<name>A0A2A8D478_9MICC</name>
<dbReference type="Pfam" id="PF04326">
    <property type="entry name" value="SLFN_AlbA_2"/>
    <property type="match status" value="1"/>
</dbReference>
<dbReference type="InterPro" id="IPR040728">
    <property type="entry name" value="DUF5635"/>
</dbReference>
<dbReference type="InterPro" id="IPR038461">
    <property type="entry name" value="Schlafen_AlbA_2_dom_sf"/>
</dbReference>
<proteinExistence type="predicted"/>
<dbReference type="Gene3D" id="1.10.10.10">
    <property type="entry name" value="Winged helix-like DNA-binding domain superfamily/Winged helix DNA-binding domain"/>
    <property type="match status" value="1"/>
</dbReference>
<feature type="domain" description="DUF5635" evidence="2">
    <location>
        <begin position="411"/>
        <end position="497"/>
    </location>
</feature>
<evidence type="ECO:0000259" key="2">
    <source>
        <dbReference type="Pfam" id="PF18685"/>
    </source>
</evidence>
<feature type="domain" description="Transcriptional regulator DIP2311-like C-terminal" evidence="3">
    <location>
        <begin position="518"/>
        <end position="574"/>
    </location>
</feature>
<dbReference type="EMBL" id="PDEV01000004">
    <property type="protein sequence ID" value="PEN15739.1"/>
    <property type="molecule type" value="Genomic_DNA"/>
</dbReference>
<dbReference type="Gene3D" id="3.30.565.60">
    <property type="match status" value="1"/>
</dbReference>
<dbReference type="InterPro" id="IPR038475">
    <property type="entry name" value="RecG_C_sf"/>
</dbReference>
<dbReference type="Gene3D" id="6.10.10.130">
    <property type="match status" value="1"/>
</dbReference>
<feature type="domain" description="Schlafen AlbA-2" evidence="1">
    <location>
        <begin position="31"/>
        <end position="158"/>
    </location>
</feature>
<gene>
    <name evidence="4" type="ORF">CRM92_09025</name>
</gene>